<dbReference type="AlphaFoldDB" id="A0A9P6HG78"/>
<organism evidence="2 3">
    <name type="scientific">Thelephora terrestris</name>
    <dbReference type="NCBI Taxonomy" id="56493"/>
    <lineage>
        <taxon>Eukaryota</taxon>
        <taxon>Fungi</taxon>
        <taxon>Dikarya</taxon>
        <taxon>Basidiomycota</taxon>
        <taxon>Agaricomycotina</taxon>
        <taxon>Agaricomycetes</taxon>
        <taxon>Thelephorales</taxon>
        <taxon>Thelephoraceae</taxon>
        <taxon>Thelephora</taxon>
    </lineage>
</organism>
<feature type="region of interest" description="Disordered" evidence="1">
    <location>
        <begin position="1"/>
        <end position="29"/>
    </location>
</feature>
<protein>
    <submittedName>
        <fullName evidence="2">Uncharacterized protein</fullName>
    </submittedName>
</protein>
<evidence type="ECO:0000313" key="2">
    <source>
        <dbReference type="EMBL" id="KAF9785493.1"/>
    </source>
</evidence>
<feature type="region of interest" description="Disordered" evidence="1">
    <location>
        <begin position="61"/>
        <end position="99"/>
    </location>
</feature>
<name>A0A9P6HG78_9AGAM</name>
<gene>
    <name evidence="2" type="ORF">BJ322DRAFT_1005998</name>
</gene>
<accession>A0A9P6HG78</accession>
<dbReference type="OrthoDB" id="2553859at2759"/>
<feature type="compositionally biased region" description="Polar residues" evidence="1">
    <location>
        <begin position="17"/>
        <end position="29"/>
    </location>
</feature>
<keyword evidence="3" id="KW-1185">Reference proteome</keyword>
<proteinExistence type="predicted"/>
<dbReference type="EMBL" id="WIUZ02000007">
    <property type="protein sequence ID" value="KAF9785493.1"/>
    <property type="molecule type" value="Genomic_DNA"/>
</dbReference>
<feature type="compositionally biased region" description="Acidic residues" evidence="1">
    <location>
        <begin position="81"/>
        <end position="90"/>
    </location>
</feature>
<evidence type="ECO:0000256" key="1">
    <source>
        <dbReference type="SAM" id="MobiDB-lite"/>
    </source>
</evidence>
<dbReference type="Proteomes" id="UP000736335">
    <property type="component" value="Unassembled WGS sequence"/>
</dbReference>
<sequence length="99" mass="11036">MSRTITVTYNLKPPADTPQSSLNPSKTQTFDVKDEGGYYVGLRATISTAKDTIGKELTEWRDQVGDLEKGKDAKPPKTQAEADEDDDEEEGKQCIMRRV</sequence>
<reference evidence="2" key="2">
    <citation type="submission" date="2020-11" db="EMBL/GenBank/DDBJ databases">
        <authorList>
            <consortium name="DOE Joint Genome Institute"/>
            <person name="Kuo A."/>
            <person name="Miyauchi S."/>
            <person name="Kiss E."/>
            <person name="Drula E."/>
            <person name="Kohler A."/>
            <person name="Sanchez-Garcia M."/>
            <person name="Andreopoulos B."/>
            <person name="Barry K.W."/>
            <person name="Bonito G."/>
            <person name="Buee M."/>
            <person name="Carver A."/>
            <person name="Chen C."/>
            <person name="Cichocki N."/>
            <person name="Clum A."/>
            <person name="Culley D."/>
            <person name="Crous P.W."/>
            <person name="Fauchery L."/>
            <person name="Girlanda M."/>
            <person name="Hayes R."/>
            <person name="Keri Z."/>
            <person name="Labutti K."/>
            <person name="Lipzen A."/>
            <person name="Lombard V."/>
            <person name="Magnuson J."/>
            <person name="Maillard F."/>
            <person name="Morin E."/>
            <person name="Murat C."/>
            <person name="Nolan M."/>
            <person name="Ohm R."/>
            <person name="Pangilinan J."/>
            <person name="Pereira M."/>
            <person name="Perotto S."/>
            <person name="Peter M."/>
            <person name="Riley R."/>
            <person name="Sitrit Y."/>
            <person name="Stielow B."/>
            <person name="Szollosi G."/>
            <person name="Zifcakova L."/>
            <person name="Stursova M."/>
            <person name="Spatafora J.W."/>
            <person name="Tedersoo L."/>
            <person name="Vaario L.-M."/>
            <person name="Yamada A."/>
            <person name="Yan M."/>
            <person name="Wang P."/>
            <person name="Xu J."/>
            <person name="Bruns T."/>
            <person name="Baldrian P."/>
            <person name="Vilgalys R."/>
            <person name="Henrissat B."/>
            <person name="Grigoriev I.V."/>
            <person name="Hibbett D."/>
            <person name="Nagy L.G."/>
            <person name="Martin F.M."/>
        </authorList>
    </citation>
    <scope>NUCLEOTIDE SEQUENCE</scope>
    <source>
        <strain evidence="2">UH-Tt-Lm1</strain>
    </source>
</reference>
<reference evidence="2" key="1">
    <citation type="journal article" date="2020" name="Nat. Commun.">
        <title>Large-scale genome sequencing of mycorrhizal fungi provides insights into the early evolution of symbiotic traits.</title>
        <authorList>
            <person name="Miyauchi S."/>
            <person name="Kiss E."/>
            <person name="Kuo A."/>
            <person name="Drula E."/>
            <person name="Kohler A."/>
            <person name="Sanchez-Garcia M."/>
            <person name="Morin E."/>
            <person name="Andreopoulos B."/>
            <person name="Barry K.W."/>
            <person name="Bonito G."/>
            <person name="Buee M."/>
            <person name="Carver A."/>
            <person name="Chen C."/>
            <person name="Cichocki N."/>
            <person name="Clum A."/>
            <person name="Culley D."/>
            <person name="Crous P.W."/>
            <person name="Fauchery L."/>
            <person name="Girlanda M."/>
            <person name="Hayes R.D."/>
            <person name="Keri Z."/>
            <person name="LaButti K."/>
            <person name="Lipzen A."/>
            <person name="Lombard V."/>
            <person name="Magnuson J."/>
            <person name="Maillard F."/>
            <person name="Murat C."/>
            <person name="Nolan M."/>
            <person name="Ohm R.A."/>
            <person name="Pangilinan J."/>
            <person name="Pereira M.F."/>
            <person name="Perotto S."/>
            <person name="Peter M."/>
            <person name="Pfister S."/>
            <person name="Riley R."/>
            <person name="Sitrit Y."/>
            <person name="Stielow J.B."/>
            <person name="Szollosi G."/>
            <person name="Zifcakova L."/>
            <person name="Stursova M."/>
            <person name="Spatafora J.W."/>
            <person name="Tedersoo L."/>
            <person name="Vaario L.M."/>
            <person name="Yamada A."/>
            <person name="Yan M."/>
            <person name="Wang P."/>
            <person name="Xu J."/>
            <person name="Bruns T."/>
            <person name="Baldrian P."/>
            <person name="Vilgalys R."/>
            <person name="Dunand C."/>
            <person name="Henrissat B."/>
            <person name="Grigoriev I.V."/>
            <person name="Hibbett D."/>
            <person name="Nagy L.G."/>
            <person name="Martin F.M."/>
        </authorList>
    </citation>
    <scope>NUCLEOTIDE SEQUENCE</scope>
    <source>
        <strain evidence="2">UH-Tt-Lm1</strain>
    </source>
</reference>
<evidence type="ECO:0000313" key="3">
    <source>
        <dbReference type="Proteomes" id="UP000736335"/>
    </source>
</evidence>
<comment type="caution">
    <text evidence="2">The sequence shown here is derived from an EMBL/GenBank/DDBJ whole genome shotgun (WGS) entry which is preliminary data.</text>
</comment>
<feature type="compositionally biased region" description="Basic and acidic residues" evidence="1">
    <location>
        <begin position="61"/>
        <end position="75"/>
    </location>
</feature>